<dbReference type="EMBL" id="LT882691">
    <property type="protein sequence ID" value="SMY30244.1"/>
    <property type="molecule type" value="Genomic_DNA"/>
</dbReference>
<gene>
    <name evidence="2" type="ORF">ZT1A5_G11695</name>
</gene>
<name>A0A1Y6M0R7_ZYMTR</name>
<protein>
    <submittedName>
        <fullName evidence="2">Uncharacterized protein</fullName>
    </submittedName>
</protein>
<dbReference type="Proteomes" id="UP000215453">
    <property type="component" value="Chromosome 16"/>
</dbReference>
<feature type="region of interest" description="Disordered" evidence="1">
    <location>
        <begin position="1"/>
        <end position="86"/>
    </location>
</feature>
<feature type="compositionally biased region" description="Polar residues" evidence="1">
    <location>
        <begin position="48"/>
        <end position="60"/>
    </location>
</feature>
<evidence type="ECO:0000313" key="2">
    <source>
        <dbReference type="EMBL" id="SMY30244.1"/>
    </source>
</evidence>
<proteinExistence type="predicted"/>
<dbReference type="AlphaFoldDB" id="A0A1Y6M0R7"/>
<organism evidence="2 3">
    <name type="scientific">Zymoseptoria tritici ST99CH_1A5</name>
    <dbReference type="NCBI Taxonomy" id="1276529"/>
    <lineage>
        <taxon>Eukaryota</taxon>
        <taxon>Fungi</taxon>
        <taxon>Dikarya</taxon>
        <taxon>Ascomycota</taxon>
        <taxon>Pezizomycotina</taxon>
        <taxon>Dothideomycetes</taxon>
        <taxon>Dothideomycetidae</taxon>
        <taxon>Mycosphaerellales</taxon>
        <taxon>Mycosphaerellaceae</taxon>
        <taxon>Zymoseptoria</taxon>
    </lineage>
</organism>
<reference evidence="2 3" key="1">
    <citation type="submission" date="2016-10" db="EMBL/GenBank/DDBJ databases">
        <authorList>
            <person name="Varghese N."/>
        </authorList>
    </citation>
    <scope>NUCLEOTIDE SEQUENCE [LARGE SCALE GENOMIC DNA]</scope>
</reference>
<evidence type="ECO:0000313" key="3">
    <source>
        <dbReference type="Proteomes" id="UP000215453"/>
    </source>
</evidence>
<sequence length="122" mass="12931">MPPPHFEKPVSTGDGLRHTSRHTTTSQITMPPPQAESPASTGDDPSDGTASPSASLPPQDQEQKQIRFGATGPSASLPPQDQEQKQIRLEGPYLIHLLDHVMEAAPSYLGLISPPSSSSTTP</sequence>
<accession>A0A1Y6M0R7</accession>
<evidence type="ECO:0000256" key="1">
    <source>
        <dbReference type="SAM" id="MobiDB-lite"/>
    </source>
</evidence>